<dbReference type="Gene3D" id="3.40.50.300">
    <property type="entry name" value="P-loop containing nucleotide triphosphate hydrolases"/>
    <property type="match status" value="2"/>
</dbReference>
<dbReference type="InterPro" id="IPR054787">
    <property type="entry name" value="TrlF_ATPase"/>
</dbReference>
<dbReference type="SUPFAM" id="SSF89550">
    <property type="entry name" value="PHP domain-like"/>
    <property type="match status" value="1"/>
</dbReference>
<accession>A0A0G8AVN6</accession>
<dbReference type="GO" id="GO:0016887">
    <property type="term" value="F:ATP hydrolysis activity"/>
    <property type="evidence" value="ECO:0007669"/>
    <property type="project" value="InterPro"/>
</dbReference>
<gene>
    <name evidence="3" type="ORF">TQ37_05460</name>
</gene>
<dbReference type="NCBIfam" id="NF045780">
    <property type="entry name" value="TrlF_fam_ATP"/>
    <property type="match status" value="1"/>
</dbReference>
<dbReference type="Pfam" id="PF13304">
    <property type="entry name" value="AAA_21"/>
    <property type="match status" value="1"/>
</dbReference>
<dbReference type="PATRIC" id="fig|1608419.3.peg.104"/>
<reference evidence="3 4" key="2">
    <citation type="submission" date="2015-05" db="EMBL/GenBank/DDBJ databases">
        <title>Lifestyle Evolution in Cyanobacterial Symbionts of Sponges.</title>
        <authorList>
            <person name="Burgsdorf I."/>
            <person name="Slaby B.M."/>
            <person name="Handley K.M."/>
            <person name="Haber M."/>
            <person name="Blom J."/>
            <person name="Marshall C.W."/>
            <person name="Gilbert J.A."/>
            <person name="Hentschel U."/>
            <person name="Steindler L."/>
        </authorList>
    </citation>
    <scope>NUCLEOTIDE SEQUENCE [LARGE SCALE GENOMIC DNA]</scope>
    <source>
        <strain evidence="3">15L</strain>
    </source>
</reference>
<proteinExistence type="predicted"/>
<evidence type="ECO:0000259" key="2">
    <source>
        <dbReference type="Pfam" id="PF13304"/>
    </source>
</evidence>
<dbReference type="InterPro" id="IPR003959">
    <property type="entry name" value="ATPase_AAA_core"/>
</dbReference>
<evidence type="ECO:0000313" key="4">
    <source>
        <dbReference type="Proteomes" id="UP000035037"/>
    </source>
</evidence>
<dbReference type="Proteomes" id="UP000035037">
    <property type="component" value="Unassembled WGS sequence"/>
</dbReference>
<reference evidence="3 4" key="1">
    <citation type="submission" date="2015-02" db="EMBL/GenBank/DDBJ databases">
        <authorList>
            <person name="Slaby B."/>
            <person name="Hentschel U."/>
        </authorList>
    </citation>
    <scope>NUCLEOTIDE SEQUENCE [LARGE SCALE GENOMIC DNA]</scope>
    <source>
        <strain evidence="3">15L</strain>
    </source>
</reference>
<dbReference type="GO" id="GO:0005524">
    <property type="term" value="F:ATP binding"/>
    <property type="evidence" value="ECO:0007669"/>
    <property type="project" value="InterPro"/>
</dbReference>
<protein>
    <recommendedName>
        <fullName evidence="2">ATPase AAA-type core domain-containing protein</fullName>
    </recommendedName>
</protein>
<name>A0A0G8AVN6_9SYNE</name>
<dbReference type="PANTHER" id="PTHR32182">
    <property type="entry name" value="DNA REPLICATION AND REPAIR PROTEIN RECF"/>
    <property type="match status" value="1"/>
</dbReference>
<dbReference type="SUPFAM" id="SSF52540">
    <property type="entry name" value="P-loop containing nucleoside triphosphate hydrolases"/>
    <property type="match status" value="1"/>
</dbReference>
<evidence type="ECO:0000313" key="3">
    <source>
        <dbReference type="EMBL" id="KKZ12487.1"/>
    </source>
</evidence>
<dbReference type="GO" id="GO:0006302">
    <property type="term" value="P:double-strand break repair"/>
    <property type="evidence" value="ECO:0007669"/>
    <property type="project" value="TreeGrafter"/>
</dbReference>
<dbReference type="GO" id="GO:0000731">
    <property type="term" value="P:DNA synthesis involved in DNA repair"/>
    <property type="evidence" value="ECO:0007669"/>
    <property type="project" value="TreeGrafter"/>
</dbReference>
<sequence>MENAPVLFPGVEITAGDGCHLLLIMDPDDSRDHVNDFLARVGITQETRGKPEAYSLQSVEHILKQCDDNVLILGAHVNSKAAGLLKYGGQKRIAELNHPRLAGVEVVPGQCAEDGKFLAPEEYEPWLDGSKPEIKRRFQPVWSSDAHRLADLGRRWTWVKMTLPTLEGLRLALLDGDGSLKPSQAKDDHPNTPPDLAIESITVGQGKFIGRPEAITIPLNPYLNTIIGGRGTGKSTIIDFCRMTLRRQDELGNQKREEPLKDSFNRRMKVPKDRKEAGLLTQQTKTEVVYRKDGQRFILSWSQDGSARSIARVNEQDHSSSPEEGDIRERFPVRIYSQKQLFTLAQNPNALLSVIDDDIPTRRGEIKRKIEEFRNSYLFLRASARAALKQSEAISTYEGSLRDVRHKINVLQAGNQAQVIKRHQQLHSKDSSWQQILAAAMNAIDSVKSQVSELTVADLITDAAKDDQAQASLQKVHGEIKKTINQLRQDLKQRIDVAQNDIARIQESDDAKHWQNEIISIQKKLAEIMKNLTQQGIANPNEYSDLLKVSKSLEGKIQDCKNKKEDAEKLERDADKVLRNYREYHIKMNELRQSFLLEVSSNNENLIKIKINQLSNHDNLREQIGEILGTSAFERDREEIVKNIEGGNRQSWSWENLDKLITDIRKLPDQQISWDIQDKRFLDFLQKLPPERIDRLALYCPGDEVEVEFREKKVGSWKSLQQGSPGQQAAALLAFILGHGKEPIIIDQPEDDLDNSLIYELLVRRLREVKQHRQVIVVTHNPNIVVNGNAEFVLSLKVESSQTRIGCCGGLQDQSVRDEICRVMEGGREALVRRYQWILLPER</sequence>
<feature type="domain" description="ATPase AAA-type core" evidence="2">
    <location>
        <begin position="603"/>
        <end position="785"/>
    </location>
</feature>
<comment type="caution">
    <text evidence="3">The sequence shown here is derived from an EMBL/GenBank/DDBJ whole genome shotgun (WGS) entry which is preliminary data.</text>
</comment>
<dbReference type="InterPro" id="IPR027417">
    <property type="entry name" value="P-loop_NTPase"/>
</dbReference>
<dbReference type="InterPro" id="IPR016195">
    <property type="entry name" value="Pol/histidinol_Pase-like"/>
</dbReference>
<organism evidence="3 4">
    <name type="scientific">Candidatus Synechococcus spongiarum 15L</name>
    <dbReference type="NCBI Taxonomy" id="1608419"/>
    <lineage>
        <taxon>Bacteria</taxon>
        <taxon>Bacillati</taxon>
        <taxon>Cyanobacteriota</taxon>
        <taxon>Cyanophyceae</taxon>
        <taxon>Synechococcales</taxon>
        <taxon>Synechococcaceae</taxon>
        <taxon>Synechococcus</taxon>
    </lineage>
</organism>
<feature type="coiled-coil region" evidence="1">
    <location>
        <begin position="481"/>
        <end position="587"/>
    </location>
</feature>
<dbReference type="Gene3D" id="3.20.20.140">
    <property type="entry name" value="Metal-dependent hydrolases"/>
    <property type="match status" value="1"/>
</dbReference>
<dbReference type="EMBL" id="JYFQ01000108">
    <property type="protein sequence ID" value="KKZ12487.1"/>
    <property type="molecule type" value="Genomic_DNA"/>
</dbReference>
<evidence type="ECO:0000256" key="1">
    <source>
        <dbReference type="SAM" id="Coils"/>
    </source>
</evidence>
<dbReference type="AlphaFoldDB" id="A0A0G8AVN6"/>
<keyword evidence="1" id="KW-0175">Coiled coil</keyword>
<dbReference type="PANTHER" id="PTHR32182:SF0">
    <property type="entry name" value="DNA REPLICATION AND REPAIR PROTEIN RECF"/>
    <property type="match status" value="1"/>
</dbReference>